<evidence type="ECO:0000256" key="1">
    <source>
        <dbReference type="SAM" id="SignalP"/>
    </source>
</evidence>
<dbReference type="RefSeq" id="WP_271472232.1">
    <property type="nucleotide sequence ID" value="NZ_JANEWF010000043.1"/>
</dbReference>
<evidence type="ECO:0000313" key="2">
    <source>
        <dbReference type="EMBL" id="MDA8486260.1"/>
    </source>
</evidence>
<feature type="chain" id="PRO_5045567357" evidence="1">
    <location>
        <begin position="21"/>
        <end position="209"/>
    </location>
</feature>
<gene>
    <name evidence="2" type="ORF">NNO07_24610</name>
</gene>
<proteinExistence type="predicted"/>
<keyword evidence="1" id="KW-0732">Signal</keyword>
<comment type="caution">
    <text evidence="2">The sequence shown here is derived from an EMBL/GenBank/DDBJ whole genome shotgun (WGS) entry which is preliminary data.</text>
</comment>
<evidence type="ECO:0000313" key="3">
    <source>
        <dbReference type="Proteomes" id="UP001211689"/>
    </source>
</evidence>
<feature type="signal peptide" evidence="1">
    <location>
        <begin position="1"/>
        <end position="20"/>
    </location>
</feature>
<reference evidence="2 3" key="1">
    <citation type="submission" date="2022-07" db="EMBL/GenBank/DDBJ databases">
        <title>Genome Analysis of Selected Gammaproteobacteria from Nigerian Food snails.</title>
        <authorList>
            <person name="Okafor A.C."/>
        </authorList>
    </citation>
    <scope>NUCLEOTIDE SEQUENCE [LARGE SCALE GENOMIC DNA]</scope>
    <source>
        <strain evidence="2 3">Awg 2</strain>
    </source>
</reference>
<accession>A0ABT4YBI2</accession>
<dbReference type="EMBL" id="JANEWF010000043">
    <property type="protein sequence ID" value="MDA8486260.1"/>
    <property type="molecule type" value="Genomic_DNA"/>
</dbReference>
<protein>
    <submittedName>
        <fullName evidence="2">DUF1120 domain-containing protein</fullName>
    </submittedName>
</protein>
<dbReference type="Proteomes" id="UP001211689">
    <property type="component" value="Unassembled WGS sequence"/>
</dbReference>
<organism evidence="2 3">
    <name type="scientific">Metapseudomonas resinovorans</name>
    <name type="common">Pseudomonas resinovorans</name>
    <dbReference type="NCBI Taxonomy" id="53412"/>
    <lineage>
        <taxon>Bacteria</taxon>
        <taxon>Pseudomonadati</taxon>
        <taxon>Pseudomonadota</taxon>
        <taxon>Gammaproteobacteria</taxon>
        <taxon>Pseudomonadales</taxon>
        <taxon>Pseudomonadaceae</taxon>
        <taxon>Metapseudomonas</taxon>
    </lineage>
</organism>
<name>A0ABT4YBI2_METRE</name>
<keyword evidence="3" id="KW-1185">Reference proteome</keyword>
<dbReference type="Pfam" id="PF06551">
    <property type="entry name" value="DUF1120"/>
    <property type="match status" value="1"/>
</dbReference>
<dbReference type="InterPro" id="IPR010546">
    <property type="entry name" value="DUF1120"/>
</dbReference>
<sequence length="209" mass="21541">MKRLTLLPLSLLFAASASVAANSVDLRVTGTITPAACDISLIGGDFDLGSIDSGSLNSTQKTALPIPATKDLSIVCSAATLVGIKVVDNRPNLTANFDDDDFGLGQDGAGNDIGWYNIQLLTPTVDAASGSFIRSSDAGATWAGTRPDLLNHNVSSIASWNAGVGTDPVAVTTVLQPIKVTPLINPENNLDTSTDIAIDGSATIELVYL</sequence>